<evidence type="ECO:0000313" key="2">
    <source>
        <dbReference type="Proteomes" id="UP001387110"/>
    </source>
</evidence>
<dbReference type="Pfam" id="PF04299">
    <property type="entry name" value="FMN_bind_2"/>
    <property type="match status" value="1"/>
</dbReference>
<dbReference type="PANTHER" id="PTHR35802">
    <property type="entry name" value="PROTEASE SYNTHASE AND SPORULATION PROTEIN PAI 2"/>
    <property type="match status" value="1"/>
</dbReference>
<dbReference type="EMBL" id="JBAWKY010000006">
    <property type="protein sequence ID" value="MEI4463806.1"/>
    <property type="molecule type" value="Genomic_DNA"/>
</dbReference>
<dbReference type="PANTHER" id="PTHR35802:SF1">
    <property type="entry name" value="PROTEASE SYNTHASE AND SPORULATION PROTEIN PAI 2"/>
    <property type="match status" value="1"/>
</dbReference>
<evidence type="ECO:0000313" key="1">
    <source>
        <dbReference type="EMBL" id="MEI4463806.1"/>
    </source>
</evidence>
<keyword evidence="2" id="KW-1185">Reference proteome</keyword>
<dbReference type="Gene3D" id="2.30.110.10">
    <property type="entry name" value="Electron Transport, Fmn-binding Protein, Chain A"/>
    <property type="match status" value="1"/>
</dbReference>
<dbReference type="InterPro" id="IPR007396">
    <property type="entry name" value="TR_PAI2-type"/>
</dbReference>
<sequence length="208" mass="24448">MYIPKYFKMNDYEEVLSFMKEHAFVTLVTTQNGIPIASHIPVHLSEKNDVLFITGHLAYGNPQWRTLDQETNVLIIFQGPHAYISSSWYQEENVPTWNYQSVHVYGDTKLLDDDELRYDLKSMMLKYEQGRENAYTSEERMSRLIEKELSGVKGFKLKVTDIQAQNKLSQNRKTEDYMNIIEQLPKEQTMNSTEIAHQMSRLKQLDIK</sequence>
<proteinExistence type="predicted"/>
<dbReference type="InterPro" id="IPR012349">
    <property type="entry name" value="Split_barrel_FMN-bd"/>
</dbReference>
<comment type="caution">
    <text evidence="1">The sequence shown here is derived from an EMBL/GenBank/DDBJ whole genome shotgun (WGS) entry which is preliminary data.</text>
</comment>
<organism evidence="1 2">
    <name type="scientific">Exiguobacterium indicum</name>
    <dbReference type="NCBI Taxonomy" id="296995"/>
    <lineage>
        <taxon>Bacteria</taxon>
        <taxon>Bacillati</taxon>
        <taxon>Bacillota</taxon>
        <taxon>Bacilli</taxon>
        <taxon>Bacillales</taxon>
        <taxon>Bacillales Family XII. Incertae Sedis</taxon>
        <taxon>Exiguobacterium</taxon>
    </lineage>
</organism>
<reference evidence="1 2" key="1">
    <citation type="submission" date="2023-12" db="EMBL/GenBank/DDBJ databases">
        <authorList>
            <person name="Easwaran N."/>
            <person name="Lazarus H.P.S."/>
        </authorList>
    </citation>
    <scope>NUCLEOTIDE SEQUENCE [LARGE SCALE GENOMIC DNA]</scope>
    <source>
        <strain evidence="1 2">VIT-2023</strain>
    </source>
</reference>
<dbReference type="RefSeq" id="WP_336449663.1">
    <property type="nucleotide sequence ID" value="NZ_JBAWKY010000006.1"/>
</dbReference>
<dbReference type="PIRSF" id="PIRSF010372">
    <property type="entry name" value="PaiB"/>
    <property type="match status" value="1"/>
</dbReference>
<dbReference type="SUPFAM" id="SSF50475">
    <property type="entry name" value="FMN-binding split barrel"/>
    <property type="match status" value="1"/>
</dbReference>
<protein>
    <submittedName>
        <fullName evidence="1">FMN-binding negative transcriptional regulator</fullName>
    </submittedName>
</protein>
<name>A0ABU8ELM0_9BACL</name>
<gene>
    <name evidence="1" type="ORF">SZL87_15380</name>
</gene>
<dbReference type="Proteomes" id="UP001387110">
    <property type="component" value="Unassembled WGS sequence"/>
</dbReference>
<accession>A0ABU8ELM0</accession>